<dbReference type="GO" id="GO:0030674">
    <property type="term" value="F:protein-macromolecule adaptor activity"/>
    <property type="evidence" value="ECO:0007669"/>
    <property type="project" value="TreeGrafter"/>
</dbReference>
<dbReference type="PANTHER" id="PTHR28080:SF1">
    <property type="entry name" value="PEROXISOMAL BIOGENESIS FACTOR 3"/>
    <property type="match status" value="1"/>
</dbReference>
<dbReference type="GO" id="GO:0005778">
    <property type="term" value="C:peroxisomal membrane"/>
    <property type="evidence" value="ECO:0007669"/>
    <property type="project" value="InterPro"/>
</dbReference>
<dbReference type="PANTHER" id="PTHR28080">
    <property type="entry name" value="PEROXISOMAL BIOGENESIS FACTOR 3"/>
    <property type="match status" value="1"/>
</dbReference>
<accession>A0AA38INP8</accession>
<keyword evidence="3" id="KW-0962">Peroxisome biogenesis</keyword>
<proteinExistence type="predicted"/>
<name>A0AA38INP8_9CUCU</name>
<sequence>MSVFSKVRNFFSRHRNKFIVGGIIIGGSIFLTRYAQQKLKEWQEKETLEFLERNRKHQHFESIGRTCNQTILNLSIALNETINKRINTEEVIERLKSNPENKLGLWNELKILVFSKAACTIYANVMLVVTLKIQLSIIGGYLYKDPNSLSSDMQERYLSYCQNLMDAGFNKLNDLVDRTCRKVLNSVNLTKQLKLSDLEAIFWSIQTAVATDNDNPVENLRHYILPDVDVPNSEGIYERVVKDTSDLLESDEVKSLVTHCTTRGFMVLAEQLSEYYNTNGITENGKVSETGEFINPFNMKKPMAKVLPIINGLFSNKTLPDQFLQQLIVYEKLQVLSANVYESFLL</sequence>
<evidence type="ECO:0000256" key="3">
    <source>
        <dbReference type="ARBA" id="ARBA00022593"/>
    </source>
</evidence>
<evidence type="ECO:0000256" key="5">
    <source>
        <dbReference type="ARBA" id="ARBA00029630"/>
    </source>
</evidence>
<protein>
    <recommendedName>
        <fullName evidence="2">Peroxisomal biogenesis factor 3</fullName>
    </recommendedName>
    <alternativeName>
        <fullName evidence="5">Peroxisomal assembly protein PEX3</fullName>
    </alternativeName>
</protein>
<comment type="caution">
    <text evidence="6">The sequence shown here is derived from an EMBL/GenBank/DDBJ whole genome shotgun (WGS) entry which is preliminary data.</text>
</comment>
<evidence type="ECO:0000256" key="4">
    <source>
        <dbReference type="ARBA" id="ARBA00025338"/>
    </source>
</evidence>
<evidence type="ECO:0000313" key="6">
    <source>
        <dbReference type="EMBL" id="KAJ3660677.1"/>
    </source>
</evidence>
<dbReference type="EMBL" id="JALNTZ010000002">
    <property type="protein sequence ID" value="KAJ3660677.1"/>
    <property type="molecule type" value="Genomic_DNA"/>
</dbReference>
<comment type="function">
    <text evidence="4">Involved in peroxisome biosynthesis and integrity. Assembles membrane vesicles before the matrix proteins are translocated. As a docking factor for PEX19, is necessary for the import of peroxisomal membrane proteins in the peroxisomes.</text>
</comment>
<gene>
    <name evidence="6" type="ORF">Zmor_005116</name>
</gene>
<reference evidence="6" key="1">
    <citation type="journal article" date="2023" name="G3 (Bethesda)">
        <title>Whole genome assemblies of Zophobas morio and Tenebrio molitor.</title>
        <authorList>
            <person name="Kaur S."/>
            <person name="Stinson S.A."/>
            <person name="diCenzo G.C."/>
        </authorList>
    </citation>
    <scope>NUCLEOTIDE SEQUENCE</scope>
    <source>
        <strain evidence="6">QUZm001</strain>
    </source>
</reference>
<evidence type="ECO:0000313" key="7">
    <source>
        <dbReference type="Proteomes" id="UP001168821"/>
    </source>
</evidence>
<organism evidence="6 7">
    <name type="scientific">Zophobas morio</name>
    <dbReference type="NCBI Taxonomy" id="2755281"/>
    <lineage>
        <taxon>Eukaryota</taxon>
        <taxon>Metazoa</taxon>
        <taxon>Ecdysozoa</taxon>
        <taxon>Arthropoda</taxon>
        <taxon>Hexapoda</taxon>
        <taxon>Insecta</taxon>
        <taxon>Pterygota</taxon>
        <taxon>Neoptera</taxon>
        <taxon>Endopterygota</taxon>
        <taxon>Coleoptera</taxon>
        <taxon>Polyphaga</taxon>
        <taxon>Cucujiformia</taxon>
        <taxon>Tenebrionidae</taxon>
        <taxon>Zophobas</taxon>
    </lineage>
</organism>
<dbReference type="Pfam" id="PF04882">
    <property type="entry name" value="Peroxin-3"/>
    <property type="match status" value="2"/>
</dbReference>
<dbReference type="GO" id="GO:0045046">
    <property type="term" value="P:protein import into peroxisome membrane"/>
    <property type="evidence" value="ECO:0007669"/>
    <property type="project" value="TreeGrafter"/>
</dbReference>
<comment type="subunit">
    <text evidence="1">Interacts with PEX19.</text>
</comment>
<dbReference type="AlphaFoldDB" id="A0AA38INP8"/>
<dbReference type="InterPro" id="IPR006966">
    <property type="entry name" value="Peroxin-3"/>
</dbReference>
<dbReference type="Proteomes" id="UP001168821">
    <property type="component" value="Unassembled WGS sequence"/>
</dbReference>
<evidence type="ECO:0000256" key="1">
    <source>
        <dbReference type="ARBA" id="ARBA00011494"/>
    </source>
</evidence>
<keyword evidence="7" id="KW-1185">Reference proteome</keyword>
<evidence type="ECO:0000256" key="2">
    <source>
        <dbReference type="ARBA" id="ARBA00014294"/>
    </source>
</evidence>